<accession>A0A9X1LLU9</accession>
<gene>
    <name evidence="2" type="ORF">KEC56_00535</name>
</gene>
<proteinExistence type="predicted"/>
<dbReference type="SUPFAM" id="SSF52317">
    <property type="entry name" value="Class I glutamine amidotransferase-like"/>
    <property type="match status" value="1"/>
</dbReference>
<dbReference type="InterPro" id="IPR029062">
    <property type="entry name" value="Class_I_gatase-like"/>
</dbReference>
<sequence length="246" mass="26649">MASILYVCVRPEQGAADAEHRSFRRALGVPGLDRWDLLDRPLDESVTNRYDGVVIGGSPFNVVAEERDDLQRRVENNLEALAQDAVDGRLSAMFTCYSIGVATRMLGGTVGTAVSESTRATSIHITAAAADDPVFGPSAPSMTVLTAHKEGSIEPPPGTVLLATNEDCPVQAYRAGAGLYATQFHPEVTPQDFVDRMAYYRTTGYFDPHEYDLTAERVLASAPTGTDLLRRFAETLTERAAARPAR</sequence>
<organism evidence="2 3">
    <name type="scientific">Microbacterium tenebrionis</name>
    <dbReference type="NCBI Taxonomy" id="2830665"/>
    <lineage>
        <taxon>Bacteria</taxon>
        <taxon>Bacillati</taxon>
        <taxon>Actinomycetota</taxon>
        <taxon>Actinomycetes</taxon>
        <taxon>Micrococcales</taxon>
        <taxon>Microbacteriaceae</taxon>
        <taxon>Microbacterium</taxon>
    </lineage>
</organism>
<dbReference type="EMBL" id="JAGTTM010000001">
    <property type="protein sequence ID" value="MCC2028028.1"/>
    <property type="molecule type" value="Genomic_DNA"/>
</dbReference>
<dbReference type="RefSeq" id="WP_227529383.1">
    <property type="nucleotide sequence ID" value="NZ_JAGTTM010000001.1"/>
</dbReference>
<feature type="domain" description="Glutamine amidotransferase" evidence="1">
    <location>
        <begin position="42"/>
        <end position="193"/>
    </location>
</feature>
<dbReference type="Pfam" id="PF00117">
    <property type="entry name" value="GATase"/>
    <property type="match status" value="1"/>
</dbReference>
<reference evidence="2" key="1">
    <citation type="submission" date="2021-04" db="EMBL/GenBank/DDBJ databases">
        <title>Microbacterium tenobrionis sp. nov. and Microbacterium allomyrinae sp. nov., isolated from larvae of Tenobrio molitor and Allomyrina dichotoma, respectively.</title>
        <authorList>
            <person name="Lee S.D."/>
        </authorList>
    </citation>
    <scope>NUCLEOTIDE SEQUENCE</scope>
    <source>
        <strain evidence="2">YMB-B2</strain>
    </source>
</reference>
<protein>
    <submittedName>
        <fullName evidence="2">GMP synthase</fullName>
    </submittedName>
</protein>
<dbReference type="PANTHER" id="PTHR42695:SF5">
    <property type="entry name" value="GLUTAMINE AMIDOTRANSFERASE YLR126C-RELATED"/>
    <property type="match status" value="1"/>
</dbReference>
<dbReference type="Gene3D" id="3.40.50.880">
    <property type="match status" value="1"/>
</dbReference>
<dbReference type="InterPro" id="IPR044992">
    <property type="entry name" value="ChyE-like"/>
</dbReference>
<comment type="caution">
    <text evidence="2">The sequence shown here is derived from an EMBL/GenBank/DDBJ whole genome shotgun (WGS) entry which is preliminary data.</text>
</comment>
<dbReference type="Proteomes" id="UP001139289">
    <property type="component" value="Unassembled WGS sequence"/>
</dbReference>
<dbReference type="GO" id="GO:0005829">
    <property type="term" value="C:cytosol"/>
    <property type="evidence" value="ECO:0007669"/>
    <property type="project" value="TreeGrafter"/>
</dbReference>
<keyword evidence="3" id="KW-1185">Reference proteome</keyword>
<dbReference type="PANTHER" id="PTHR42695">
    <property type="entry name" value="GLUTAMINE AMIDOTRANSFERASE YLR126C-RELATED"/>
    <property type="match status" value="1"/>
</dbReference>
<evidence type="ECO:0000259" key="1">
    <source>
        <dbReference type="Pfam" id="PF00117"/>
    </source>
</evidence>
<evidence type="ECO:0000313" key="2">
    <source>
        <dbReference type="EMBL" id="MCC2028028.1"/>
    </source>
</evidence>
<dbReference type="InterPro" id="IPR017926">
    <property type="entry name" value="GATASE"/>
</dbReference>
<dbReference type="AlphaFoldDB" id="A0A9X1LLU9"/>
<evidence type="ECO:0000313" key="3">
    <source>
        <dbReference type="Proteomes" id="UP001139289"/>
    </source>
</evidence>
<name>A0A9X1LLU9_9MICO</name>